<comment type="caution">
    <text evidence="1">The sequence shown here is derived from an EMBL/GenBank/DDBJ whole genome shotgun (WGS) entry which is preliminary data.</text>
</comment>
<accession>A0AAD6T1B4</accession>
<evidence type="ECO:0000313" key="1">
    <source>
        <dbReference type="EMBL" id="KAJ7037544.1"/>
    </source>
</evidence>
<dbReference type="AlphaFoldDB" id="A0AAD6T1B4"/>
<sequence length="183" mass="20732">MFLLDEYQARKLLPQVRRTASGLVFPKDSRFKDLLLGTSTCLLRPRWPACDEYLIHARRLVLTIATCPEISALLLTRYTLAAVTRLHSISLSPCERWSTTSSFARDVTCTAVPLRWGTIKETAQRRSNRCGNQSTFAWALCPGRKQRPLSLFGSHPQSYASIALNIPICPLCPHTTFSRLRRI</sequence>
<organism evidence="1 2">
    <name type="scientific">Mycena alexandri</name>
    <dbReference type="NCBI Taxonomy" id="1745969"/>
    <lineage>
        <taxon>Eukaryota</taxon>
        <taxon>Fungi</taxon>
        <taxon>Dikarya</taxon>
        <taxon>Basidiomycota</taxon>
        <taxon>Agaricomycotina</taxon>
        <taxon>Agaricomycetes</taxon>
        <taxon>Agaricomycetidae</taxon>
        <taxon>Agaricales</taxon>
        <taxon>Marasmiineae</taxon>
        <taxon>Mycenaceae</taxon>
        <taxon>Mycena</taxon>
    </lineage>
</organism>
<reference evidence="1" key="1">
    <citation type="submission" date="2023-03" db="EMBL/GenBank/DDBJ databases">
        <title>Massive genome expansion in bonnet fungi (Mycena s.s.) driven by repeated elements and novel gene families across ecological guilds.</title>
        <authorList>
            <consortium name="Lawrence Berkeley National Laboratory"/>
            <person name="Harder C.B."/>
            <person name="Miyauchi S."/>
            <person name="Viragh M."/>
            <person name="Kuo A."/>
            <person name="Thoen E."/>
            <person name="Andreopoulos B."/>
            <person name="Lu D."/>
            <person name="Skrede I."/>
            <person name="Drula E."/>
            <person name="Henrissat B."/>
            <person name="Morin E."/>
            <person name="Kohler A."/>
            <person name="Barry K."/>
            <person name="LaButti K."/>
            <person name="Morin E."/>
            <person name="Salamov A."/>
            <person name="Lipzen A."/>
            <person name="Mereny Z."/>
            <person name="Hegedus B."/>
            <person name="Baldrian P."/>
            <person name="Stursova M."/>
            <person name="Weitz H."/>
            <person name="Taylor A."/>
            <person name="Grigoriev I.V."/>
            <person name="Nagy L.G."/>
            <person name="Martin F."/>
            <person name="Kauserud H."/>
        </authorList>
    </citation>
    <scope>NUCLEOTIDE SEQUENCE</scope>
    <source>
        <strain evidence="1">CBHHK200</strain>
    </source>
</reference>
<evidence type="ECO:0000313" key="2">
    <source>
        <dbReference type="Proteomes" id="UP001218188"/>
    </source>
</evidence>
<dbReference type="EMBL" id="JARJCM010000037">
    <property type="protein sequence ID" value="KAJ7037544.1"/>
    <property type="molecule type" value="Genomic_DNA"/>
</dbReference>
<dbReference type="Proteomes" id="UP001218188">
    <property type="component" value="Unassembled WGS sequence"/>
</dbReference>
<proteinExistence type="predicted"/>
<protein>
    <submittedName>
        <fullName evidence="1">Uncharacterized protein</fullName>
    </submittedName>
</protein>
<keyword evidence="2" id="KW-1185">Reference proteome</keyword>
<name>A0AAD6T1B4_9AGAR</name>
<gene>
    <name evidence="1" type="ORF">C8F04DRAFT_1092826</name>
</gene>